<evidence type="ECO:0000256" key="3">
    <source>
        <dbReference type="ARBA" id="ARBA00022884"/>
    </source>
</evidence>
<dbReference type="EMBL" id="BAAADJ010000022">
    <property type="protein sequence ID" value="GAA0331353.1"/>
    <property type="molecule type" value="Genomic_DNA"/>
</dbReference>
<evidence type="ECO:0000256" key="5">
    <source>
        <dbReference type="HAMAP-Rule" id="MF_00844"/>
    </source>
</evidence>
<evidence type="ECO:0000259" key="6">
    <source>
        <dbReference type="Pfam" id="PF05670"/>
    </source>
</evidence>
<dbReference type="Gene3D" id="1.10.8.50">
    <property type="match status" value="1"/>
</dbReference>
<name>A0ABP3FZX1_9BACI</name>
<dbReference type="HAMAP" id="MF_00844_B">
    <property type="entry name" value="RqcH_B"/>
    <property type="match status" value="1"/>
</dbReference>
<keyword evidence="5" id="KW-0175">Coiled coil</keyword>
<dbReference type="Pfam" id="PF05670">
    <property type="entry name" value="NFACT-R_1"/>
    <property type="match status" value="1"/>
</dbReference>
<evidence type="ECO:0000256" key="2">
    <source>
        <dbReference type="ARBA" id="ARBA00022730"/>
    </source>
</evidence>
<keyword evidence="1 5" id="KW-0820">tRNA-binding</keyword>
<dbReference type="Proteomes" id="UP001500782">
    <property type="component" value="Unassembled WGS sequence"/>
</dbReference>
<comment type="caution">
    <text evidence="7">The sequence shown here is derived from an EMBL/GenBank/DDBJ whole genome shotgun (WGS) entry which is preliminary data.</text>
</comment>
<organism evidence="7 8">
    <name type="scientific">Bacillus carboniphilus</name>
    <dbReference type="NCBI Taxonomy" id="86663"/>
    <lineage>
        <taxon>Bacteria</taxon>
        <taxon>Bacillati</taxon>
        <taxon>Bacillota</taxon>
        <taxon>Bacilli</taxon>
        <taxon>Bacillales</taxon>
        <taxon>Bacillaceae</taxon>
        <taxon>Bacillus</taxon>
    </lineage>
</organism>
<proteinExistence type="inferred from homology"/>
<dbReference type="RefSeq" id="WP_343799110.1">
    <property type="nucleotide sequence ID" value="NZ_BAAADJ010000022.1"/>
</dbReference>
<gene>
    <name evidence="5 7" type="primary">rqcH</name>
    <name evidence="7" type="ORF">GCM10008967_22420</name>
</gene>
<feature type="coiled-coil region" evidence="5">
    <location>
        <begin position="379"/>
        <end position="413"/>
    </location>
</feature>
<feature type="domain" description="NFACT RNA-binding" evidence="6">
    <location>
        <begin position="452"/>
        <end position="540"/>
    </location>
</feature>
<keyword evidence="4 5" id="KW-0648">Protein biosynthesis</keyword>
<keyword evidence="3 5" id="KW-0694">RNA-binding</keyword>
<dbReference type="InterPro" id="IPR043682">
    <property type="entry name" value="RqcH_bacterial"/>
</dbReference>
<evidence type="ECO:0000313" key="7">
    <source>
        <dbReference type="EMBL" id="GAA0331353.1"/>
    </source>
</evidence>
<reference evidence="8" key="1">
    <citation type="journal article" date="2019" name="Int. J. Syst. Evol. Microbiol.">
        <title>The Global Catalogue of Microorganisms (GCM) 10K type strain sequencing project: providing services to taxonomists for standard genome sequencing and annotation.</title>
        <authorList>
            <consortium name="The Broad Institute Genomics Platform"/>
            <consortium name="The Broad Institute Genome Sequencing Center for Infectious Disease"/>
            <person name="Wu L."/>
            <person name="Ma J."/>
        </authorList>
    </citation>
    <scope>NUCLEOTIDE SEQUENCE [LARGE SCALE GENOMIC DNA]</scope>
    <source>
        <strain evidence="8">JCM 9731</strain>
    </source>
</reference>
<dbReference type="Pfam" id="PF05833">
    <property type="entry name" value="NFACT_N"/>
    <property type="match status" value="1"/>
</dbReference>
<keyword evidence="2 5" id="KW-0699">rRNA-binding</keyword>
<dbReference type="InterPro" id="IPR051608">
    <property type="entry name" value="RQC_Subunit_NEMF"/>
</dbReference>
<comment type="similarity">
    <text evidence="5">Belongs to the NEMF family.</text>
</comment>
<sequence length="568" mass="65024">MSFDGLFTRAMVHELQSLIGARISKVHQPYKLEVVLQIRGNGNNQKLLLSTHPSFHRVQLTEEGYENPKEPPMFCMLLRKHLEGGIIEAIEQKGLDRIITFKVKSRNELGDWKNKLLIIELMGRHSNLLLVDPDKNTILDCIKHIPPAVNRFRTLLPGHTYVSPPSQEKENPIEATEEVVLKKIDFTGGKIAQQMVQKFEGLSPLIAKEIISRIPLANRATVPNMFVEVMKPIRDHAYQPSIMEGDQKEAFYMIPLQHISTEIKSFSTLSELLDRYYFGKAERDRIKQVASDLERTLQQEKRKNENKIEKLQQTLEDAKQADKYQLYGELLTANLYRVTKGMEEVEVENYYSEDAETIVISLNPNKSPSENAQGYYAKYQKMKNAIVVVQEQIEQTKEEIEYLEVLMQQLDNASPKDVEEIREELVEEGYIKARASKGKKKNKPQTPTLELYKATDGTDILVGKNNKQNDYLTNRVAKKDEIWLHTKDIPGSHVVIRSLEPSEETILEAATLAAYFSKARSSSSVPVDFTKVRHVKKPSGAKPGFVIYEQQQTVYVTPKEELVMALRQ</sequence>
<evidence type="ECO:0000256" key="4">
    <source>
        <dbReference type="ARBA" id="ARBA00022917"/>
    </source>
</evidence>
<accession>A0ABP3FZX1</accession>
<dbReference type="Gene3D" id="2.30.310.10">
    <property type="entry name" value="ibrinogen binding protein from staphylococcus aureus domain"/>
    <property type="match status" value="1"/>
</dbReference>
<dbReference type="InterPro" id="IPR008532">
    <property type="entry name" value="NFACT_RNA-bd"/>
</dbReference>
<keyword evidence="8" id="KW-1185">Reference proteome</keyword>
<evidence type="ECO:0000313" key="8">
    <source>
        <dbReference type="Proteomes" id="UP001500782"/>
    </source>
</evidence>
<protein>
    <recommendedName>
        <fullName evidence="5">Rqc2 homolog RqcH</fullName>
        <shortName evidence="5">RqcH</shortName>
    </recommendedName>
</protein>
<dbReference type="PANTHER" id="PTHR15239">
    <property type="entry name" value="NUCLEAR EXPORT MEDIATOR FACTOR NEMF"/>
    <property type="match status" value="1"/>
</dbReference>
<dbReference type="PANTHER" id="PTHR15239:SF6">
    <property type="entry name" value="RIBOSOME QUALITY CONTROL COMPLEX SUBUNIT NEMF"/>
    <property type="match status" value="1"/>
</dbReference>
<dbReference type="Gene3D" id="3.40.970.40">
    <property type="entry name" value="fibrinogen binding protein from staphylococcus aureus domain like"/>
    <property type="match status" value="1"/>
</dbReference>
<evidence type="ECO:0000256" key="1">
    <source>
        <dbReference type="ARBA" id="ARBA00022555"/>
    </source>
</evidence>
<comment type="function">
    <text evidence="5">Key component of the ribosome quality control system (RQC), a ribosome-associated complex that mediates the extraction of incompletely synthesized nascent chains from stalled ribosomes and their subsequent degradation. RqcH recruits Ala-charged tRNA, and with RqcP directs the elongation of stalled nascent chains on 50S ribosomal subunits, leading to non-templated C-terminal alanine extensions (Ala tail). The Ala tail promotes nascent chain degradation. May add between 1 and at least 8 Ala residues. Binds to stalled 50S ribosomal subunits.</text>
</comment>
<comment type="subunit">
    <text evidence="5">Associates with stalled 50S ribosomal subunits. Binds to RqcP.</text>
</comment>
<feature type="coiled-coil region" evidence="5">
    <location>
        <begin position="283"/>
        <end position="321"/>
    </location>
</feature>